<evidence type="ECO:0000313" key="2">
    <source>
        <dbReference type="EMBL" id="ADV85012.1"/>
    </source>
</evidence>
<sequence length="401" mass="44887">MAAKKLKVAIDFRVDDPRQGVGTAVLALAHGLSRLQQDEQEYLFIVPEHIVDWLKPHVSGASSIVGIPAPSPSLRSAVRAWLANIPLLRKLWLTSRQGNALVAKSDGLIERLGCDVVHFPSQIAYLTKIPSIYQPWDLQHRHLPGFFKKEDLILRESSYPAFCNQARFVCIQTKWGKQDLIEQYGLRPDKIKIIRWGTAFEAYHPPSEAEMDQNRRELALPQNYLVYPAVAWPHKNHEVILRGLCLMQEQTGKAIDIVFTGKPMAFDEELKRLARSLNVEQYVHFLGFVSDHQIQTILRGATAMLFPTRFEGLGLPVLEAFRVGLPVICSSATVLPEVTGGAALLFDPDSPAELMEAVQRLISSSSLRAEMIASGYSVLERYSADAAAQQFMVMYRNTAQG</sequence>
<dbReference type="EMBL" id="CP002467">
    <property type="protein sequence ID" value="ADV85012.1"/>
    <property type="molecule type" value="Genomic_DNA"/>
</dbReference>
<organism evidence="2 3">
    <name type="scientific">Terriglobus saanensis (strain ATCC BAA-1853 / DSM 23119 / SP1PR4)</name>
    <dbReference type="NCBI Taxonomy" id="401053"/>
    <lineage>
        <taxon>Bacteria</taxon>
        <taxon>Pseudomonadati</taxon>
        <taxon>Acidobacteriota</taxon>
        <taxon>Terriglobia</taxon>
        <taxon>Terriglobales</taxon>
        <taxon>Acidobacteriaceae</taxon>
        <taxon>Terriglobus</taxon>
    </lineage>
</organism>
<dbReference type="PANTHER" id="PTHR46401">
    <property type="entry name" value="GLYCOSYLTRANSFERASE WBBK-RELATED"/>
    <property type="match status" value="1"/>
</dbReference>
<gene>
    <name evidence="2" type="ordered locus">AciPR4_4269</name>
</gene>
<dbReference type="CDD" id="cd03809">
    <property type="entry name" value="GT4_MtfB-like"/>
    <property type="match status" value="1"/>
</dbReference>
<dbReference type="STRING" id="401053.AciPR4_4269"/>
<dbReference type="GO" id="GO:0016757">
    <property type="term" value="F:glycosyltransferase activity"/>
    <property type="evidence" value="ECO:0007669"/>
    <property type="project" value="InterPro"/>
</dbReference>
<dbReference type="OrthoDB" id="9797829at2"/>
<dbReference type="RefSeq" id="WP_013570742.1">
    <property type="nucleotide sequence ID" value="NC_014963.1"/>
</dbReference>
<dbReference type="Pfam" id="PF00534">
    <property type="entry name" value="Glycos_transf_1"/>
    <property type="match status" value="1"/>
</dbReference>
<dbReference type="AlphaFoldDB" id="E8V6Y8"/>
<feature type="domain" description="Glycosyl transferase family 1" evidence="1">
    <location>
        <begin position="215"/>
        <end position="376"/>
    </location>
</feature>
<keyword evidence="2" id="KW-0808">Transferase</keyword>
<evidence type="ECO:0000259" key="1">
    <source>
        <dbReference type="Pfam" id="PF00534"/>
    </source>
</evidence>
<dbReference type="SUPFAM" id="SSF53756">
    <property type="entry name" value="UDP-Glycosyltransferase/glycogen phosphorylase"/>
    <property type="match status" value="1"/>
</dbReference>
<dbReference type="InterPro" id="IPR001296">
    <property type="entry name" value="Glyco_trans_1"/>
</dbReference>
<dbReference type="Proteomes" id="UP000006844">
    <property type="component" value="Chromosome"/>
</dbReference>
<dbReference type="PANTHER" id="PTHR46401:SF8">
    <property type="entry name" value="BLL6006 PROTEIN"/>
    <property type="match status" value="1"/>
</dbReference>
<dbReference type="KEGG" id="tsa:AciPR4_4269"/>
<reference evidence="2 3" key="1">
    <citation type="journal article" date="2012" name="Stand. Genomic Sci.">
        <title>Complete genome sequence of Terriglobus saanensis type strain SP1PR4(T), an Acidobacteria from tundra soil.</title>
        <authorList>
            <person name="Rawat S.R."/>
            <person name="Mannisto M.K."/>
            <person name="Starovoytov V."/>
            <person name="Goodwin L."/>
            <person name="Nolan M."/>
            <person name="Hauser L."/>
            <person name="Land M."/>
            <person name="Davenport K.W."/>
            <person name="Woyke T."/>
            <person name="Haggblom M.M."/>
        </authorList>
    </citation>
    <scope>NUCLEOTIDE SEQUENCE</scope>
    <source>
        <strain evidence="3">ATCC BAA-1853 / DSM 23119 / SP1PR4</strain>
    </source>
</reference>
<name>E8V6Y8_TERSS</name>
<dbReference type="Gene3D" id="3.40.50.2000">
    <property type="entry name" value="Glycogen Phosphorylase B"/>
    <property type="match status" value="2"/>
</dbReference>
<accession>E8V6Y8</accession>
<dbReference type="eggNOG" id="COG0438">
    <property type="taxonomic scope" value="Bacteria"/>
</dbReference>
<keyword evidence="3" id="KW-1185">Reference proteome</keyword>
<protein>
    <submittedName>
        <fullName evidence="2">Glycosyl transferase group 1</fullName>
    </submittedName>
</protein>
<evidence type="ECO:0000313" key="3">
    <source>
        <dbReference type="Proteomes" id="UP000006844"/>
    </source>
</evidence>
<dbReference type="HOGENOM" id="CLU_009583_27_6_0"/>
<proteinExistence type="predicted"/>